<gene>
    <name evidence="1" type="ORF">L9F63_025346</name>
</gene>
<reference evidence="1" key="1">
    <citation type="journal article" date="2023" name="IScience">
        <title>Live-bearing cockroach genome reveals convergent evolutionary mechanisms linked to viviparity in insects and beyond.</title>
        <authorList>
            <person name="Fouks B."/>
            <person name="Harrison M.C."/>
            <person name="Mikhailova A.A."/>
            <person name="Marchal E."/>
            <person name="English S."/>
            <person name="Carruthers M."/>
            <person name="Jennings E.C."/>
            <person name="Chiamaka E.L."/>
            <person name="Frigard R.A."/>
            <person name="Pippel M."/>
            <person name="Attardo G.M."/>
            <person name="Benoit J.B."/>
            <person name="Bornberg-Bauer E."/>
            <person name="Tobe S.S."/>
        </authorList>
    </citation>
    <scope>NUCLEOTIDE SEQUENCE</scope>
    <source>
        <strain evidence="1">Stay&amp;Tobe</strain>
    </source>
</reference>
<feature type="non-terminal residue" evidence="1">
    <location>
        <position position="256"/>
    </location>
</feature>
<accession>A0AAD7ZB42</accession>
<evidence type="ECO:0000313" key="2">
    <source>
        <dbReference type="Proteomes" id="UP001233999"/>
    </source>
</evidence>
<comment type="caution">
    <text evidence="1">The sequence shown here is derived from an EMBL/GenBank/DDBJ whole genome shotgun (WGS) entry which is preliminary data.</text>
</comment>
<organism evidence="1 2">
    <name type="scientific">Diploptera punctata</name>
    <name type="common">Pacific beetle cockroach</name>
    <dbReference type="NCBI Taxonomy" id="6984"/>
    <lineage>
        <taxon>Eukaryota</taxon>
        <taxon>Metazoa</taxon>
        <taxon>Ecdysozoa</taxon>
        <taxon>Arthropoda</taxon>
        <taxon>Hexapoda</taxon>
        <taxon>Insecta</taxon>
        <taxon>Pterygota</taxon>
        <taxon>Neoptera</taxon>
        <taxon>Polyneoptera</taxon>
        <taxon>Dictyoptera</taxon>
        <taxon>Blattodea</taxon>
        <taxon>Blaberoidea</taxon>
        <taxon>Blaberidae</taxon>
        <taxon>Diplopterinae</taxon>
        <taxon>Diploptera</taxon>
    </lineage>
</organism>
<sequence length="256" mass="29731">SLLKLLPITVEFFGRLYQIPLLRLYRKHDRSLQATILRKMCLNKTLSAENAFYCLMRSNIRPLGSHANTLVFTQITSNHCCKGFKLHRLPSGVPSPLKENNDSRLADFMNILQEMCNFLPGVISSWATAHLDHRRDRPIFVKMSGINTNNQYRAHVQIYDTQKLQIVKKFKTFRYKKRFLSTIANEEMRLEVRVEKKVMYLETENKVHIARTEIIYNGQREAWKRTVITSALHAEGADGGLPYIDVHRIITTKIAV</sequence>
<reference evidence="1" key="2">
    <citation type="submission" date="2023-05" db="EMBL/GenBank/DDBJ databases">
        <authorList>
            <person name="Fouks B."/>
        </authorList>
    </citation>
    <scope>NUCLEOTIDE SEQUENCE</scope>
    <source>
        <strain evidence="1">Stay&amp;Tobe</strain>
        <tissue evidence="1">Testes</tissue>
    </source>
</reference>
<dbReference type="AlphaFoldDB" id="A0AAD7ZB42"/>
<evidence type="ECO:0000313" key="1">
    <source>
        <dbReference type="EMBL" id="KAJ9576758.1"/>
    </source>
</evidence>
<proteinExistence type="predicted"/>
<feature type="non-terminal residue" evidence="1">
    <location>
        <position position="1"/>
    </location>
</feature>
<dbReference type="Proteomes" id="UP001233999">
    <property type="component" value="Unassembled WGS sequence"/>
</dbReference>
<dbReference type="EMBL" id="JASPKZ010009421">
    <property type="protein sequence ID" value="KAJ9576758.1"/>
    <property type="molecule type" value="Genomic_DNA"/>
</dbReference>
<keyword evidence="2" id="KW-1185">Reference proteome</keyword>
<name>A0AAD7ZB42_DIPPU</name>
<protein>
    <submittedName>
        <fullName evidence="1">Uncharacterized protein</fullName>
    </submittedName>
</protein>